<dbReference type="AlphaFoldDB" id="A0A5C6AV32"/>
<dbReference type="EMBL" id="SJPP01000006">
    <property type="protein sequence ID" value="TWU03069.1"/>
    <property type="molecule type" value="Genomic_DNA"/>
</dbReference>
<keyword evidence="4" id="KW-1185">Reference proteome</keyword>
<comment type="caution">
    <text evidence="3">The sequence shown here is derived from an EMBL/GenBank/DDBJ whole genome shotgun (WGS) entry which is preliminary data.</text>
</comment>
<accession>A0A5C6AV32</accession>
<evidence type="ECO:0000313" key="4">
    <source>
        <dbReference type="Proteomes" id="UP000320735"/>
    </source>
</evidence>
<dbReference type="OrthoDB" id="287565at2"/>
<dbReference type="Gene3D" id="3.30.530.20">
    <property type="match status" value="1"/>
</dbReference>
<dbReference type="InterPro" id="IPR013538">
    <property type="entry name" value="ASHA1/2-like_C"/>
</dbReference>
<dbReference type="Proteomes" id="UP000320735">
    <property type="component" value="Unassembled WGS sequence"/>
</dbReference>
<sequence length="146" mass="16871">MNEIRHRVGIKARIEDIYEATYKPQKLQSWWATSASGSDSVGSLIKLMFPGYLDHEWEIVELAENERVHLRLHSGPDPWLGSELRFEFLATTDQVFVTLTHITVAETPAEAYQYFCTKWPTFLVSLKQYLESGQGMPFPNDIKIQH</sequence>
<dbReference type="SUPFAM" id="SSF55961">
    <property type="entry name" value="Bet v1-like"/>
    <property type="match status" value="1"/>
</dbReference>
<evidence type="ECO:0000259" key="2">
    <source>
        <dbReference type="Pfam" id="PF08327"/>
    </source>
</evidence>
<dbReference type="Pfam" id="PF08327">
    <property type="entry name" value="AHSA1"/>
    <property type="match status" value="1"/>
</dbReference>
<dbReference type="InterPro" id="IPR023393">
    <property type="entry name" value="START-like_dom_sf"/>
</dbReference>
<dbReference type="CDD" id="cd07814">
    <property type="entry name" value="SRPBCC_CalC_Aha1-like"/>
    <property type="match status" value="1"/>
</dbReference>
<organism evidence="3 4">
    <name type="scientific">Symmachiella macrocystis</name>
    <dbReference type="NCBI Taxonomy" id="2527985"/>
    <lineage>
        <taxon>Bacteria</taxon>
        <taxon>Pseudomonadati</taxon>
        <taxon>Planctomycetota</taxon>
        <taxon>Planctomycetia</taxon>
        <taxon>Planctomycetales</taxon>
        <taxon>Planctomycetaceae</taxon>
        <taxon>Symmachiella</taxon>
    </lineage>
</organism>
<dbReference type="RefSeq" id="WP_146374519.1">
    <property type="nucleotide sequence ID" value="NZ_SJPP01000006.1"/>
</dbReference>
<protein>
    <recommendedName>
        <fullName evidence="2">Activator of Hsp90 ATPase homologue 1/2-like C-terminal domain-containing protein</fullName>
    </recommendedName>
</protein>
<gene>
    <name evidence="3" type="ORF">CA54_61530</name>
</gene>
<evidence type="ECO:0000313" key="3">
    <source>
        <dbReference type="EMBL" id="TWU03069.1"/>
    </source>
</evidence>
<evidence type="ECO:0000256" key="1">
    <source>
        <dbReference type="ARBA" id="ARBA00006817"/>
    </source>
</evidence>
<comment type="similarity">
    <text evidence="1">Belongs to the AHA1 family.</text>
</comment>
<reference evidence="3 4" key="1">
    <citation type="submission" date="2019-02" db="EMBL/GenBank/DDBJ databases">
        <title>Deep-cultivation of Planctomycetes and their phenomic and genomic characterization uncovers novel biology.</title>
        <authorList>
            <person name="Wiegand S."/>
            <person name="Jogler M."/>
            <person name="Boedeker C."/>
            <person name="Pinto D."/>
            <person name="Vollmers J."/>
            <person name="Rivas-Marin E."/>
            <person name="Kohn T."/>
            <person name="Peeters S.H."/>
            <person name="Heuer A."/>
            <person name="Rast P."/>
            <person name="Oberbeckmann S."/>
            <person name="Bunk B."/>
            <person name="Jeske O."/>
            <person name="Meyerdierks A."/>
            <person name="Storesund J.E."/>
            <person name="Kallscheuer N."/>
            <person name="Luecker S."/>
            <person name="Lage O.M."/>
            <person name="Pohl T."/>
            <person name="Merkel B.J."/>
            <person name="Hornburger P."/>
            <person name="Mueller R.-W."/>
            <person name="Bruemmer F."/>
            <person name="Labrenz M."/>
            <person name="Spormann A.M."/>
            <person name="Op Den Camp H."/>
            <person name="Overmann J."/>
            <person name="Amann R."/>
            <person name="Jetten M.S.M."/>
            <person name="Mascher T."/>
            <person name="Medema M.H."/>
            <person name="Devos D.P."/>
            <person name="Kaster A.-K."/>
            <person name="Ovreas L."/>
            <person name="Rohde M."/>
            <person name="Galperin M.Y."/>
            <person name="Jogler C."/>
        </authorList>
    </citation>
    <scope>NUCLEOTIDE SEQUENCE [LARGE SCALE GENOMIC DNA]</scope>
    <source>
        <strain evidence="3 4">CA54</strain>
    </source>
</reference>
<proteinExistence type="inferred from homology"/>
<feature type="domain" description="Activator of Hsp90 ATPase homologue 1/2-like C-terminal" evidence="2">
    <location>
        <begin position="11"/>
        <end position="131"/>
    </location>
</feature>
<name>A0A5C6AV32_9PLAN</name>